<evidence type="ECO:0000313" key="3">
    <source>
        <dbReference type="Proteomes" id="UP000245207"/>
    </source>
</evidence>
<dbReference type="InterPro" id="IPR006527">
    <property type="entry name" value="F-box-assoc_dom_typ1"/>
</dbReference>
<dbReference type="InterPro" id="IPR017451">
    <property type="entry name" value="F-box-assoc_interact_dom"/>
</dbReference>
<evidence type="ECO:0000313" key="2">
    <source>
        <dbReference type="EMBL" id="PWA46031.1"/>
    </source>
</evidence>
<name>A0A2U1LAP1_ARTAN</name>
<proteinExistence type="predicted"/>
<dbReference type="CDD" id="cd22157">
    <property type="entry name" value="F-box_AtFBW1-like"/>
    <property type="match status" value="1"/>
</dbReference>
<sequence>MEDLPKDVMFNVLSRLQVKTIASCRCVCKEWRKLVSHSSFVKHHLSISPPHACLMVHQRSCSEIKKSRTLKLVEFFIDNVIGHHHSCINLELGINITPARSVVTENITVKNNIIKRSSNTEHITPVGSVNGLICLLVNDTKGEDRKVYICNPITNDYKIIPTRYSSDKIVRYGFGVSMADNVIGHHHSCINLELGINITPARSVVTENITVKNNIIKRSSNTEHITPVGSVNGLICLLVNDTKGEDRKVYICNPITNDYKIIPTRYSSDKIVRYGFGVSMAGEYKVIRILKRKHVKDLTEIEVYTLGTDQWRNLGQVPNYVSAIDGTRAELALNGRVHWLNHDIIYAFDLDKETVLQIPTPSGEEWKIFPFLGVLKGCLSLFARSQSNDRFSVWAMKEDGTEKSWHKTWNTNNDYGIYCLEFNIWDPKCLIDGINGTSKLIVLDSSNPRKRKLVAYCLETDRVEETAISHNGSVEIMTLMIYGPSFVKIPKHGVRASSYGSKVRYQHPRQIA</sequence>
<dbReference type="InterPro" id="IPR015915">
    <property type="entry name" value="Kelch-typ_b-propeller"/>
</dbReference>
<dbReference type="Proteomes" id="UP000245207">
    <property type="component" value="Unassembled WGS sequence"/>
</dbReference>
<keyword evidence="3" id="KW-1185">Reference proteome</keyword>
<gene>
    <name evidence="2" type="ORF">CTI12_AA502810</name>
</gene>
<dbReference type="STRING" id="35608.A0A2U1LAP1"/>
<dbReference type="Pfam" id="PF07734">
    <property type="entry name" value="FBA_1"/>
    <property type="match status" value="1"/>
</dbReference>
<dbReference type="OrthoDB" id="1062474at2759"/>
<dbReference type="AlphaFoldDB" id="A0A2U1LAP1"/>
<dbReference type="SUPFAM" id="SSF117281">
    <property type="entry name" value="Kelch motif"/>
    <property type="match status" value="1"/>
</dbReference>
<dbReference type="NCBIfam" id="TIGR01640">
    <property type="entry name" value="F_box_assoc_1"/>
    <property type="match status" value="1"/>
</dbReference>
<dbReference type="PROSITE" id="PS50181">
    <property type="entry name" value="FBOX"/>
    <property type="match status" value="1"/>
</dbReference>
<comment type="caution">
    <text evidence="2">The sequence shown here is derived from an EMBL/GenBank/DDBJ whole genome shotgun (WGS) entry which is preliminary data.</text>
</comment>
<dbReference type="SUPFAM" id="SSF81383">
    <property type="entry name" value="F-box domain"/>
    <property type="match status" value="1"/>
</dbReference>
<dbReference type="InterPro" id="IPR001810">
    <property type="entry name" value="F-box_dom"/>
</dbReference>
<dbReference type="Gene3D" id="1.20.1280.50">
    <property type="match status" value="1"/>
</dbReference>
<dbReference type="SMART" id="SM00256">
    <property type="entry name" value="FBOX"/>
    <property type="match status" value="1"/>
</dbReference>
<protein>
    <submittedName>
        <fullName evidence="2">F-box associated domain, type 1</fullName>
    </submittedName>
</protein>
<dbReference type="PANTHER" id="PTHR31672:SF13">
    <property type="entry name" value="F-BOX PROTEIN CPR30-LIKE"/>
    <property type="match status" value="1"/>
</dbReference>
<dbReference type="InterPro" id="IPR050796">
    <property type="entry name" value="SCF_F-box_component"/>
</dbReference>
<dbReference type="Pfam" id="PF00646">
    <property type="entry name" value="F-box"/>
    <property type="match status" value="1"/>
</dbReference>
<dbReference type="InterPro" id="IPR036047">
    <property type="entry name" value="F-box-like_dom_sf"/>
</dbReference>
<dbReference type="PANTHER" id="PTHR31672">
    <property type="entry name" value="BNACNNG10540D PROTEIN"/>
    <property type="match status" value="1"/>
</dbReference>
<accession>A0A2U1LAP1</accession>
<feature type="domain" description="F-box" evidence="1">
    <location>
        <begin position="1"/>
        <end position="44"/>
    </location>
</feature>
<evidence type="ECO:0000259" key="1">
    <source>
        <dbReference type="PROSITE" id="PS50181"/>
    </source>
</evidence>
<organism evidence="2 3">
    <name type="scientific">Artemisia annua</name>
    <name type="common">Sweet wormwood</name>
    <dbReference type="NCBI Taxonomy" id="35608"/>
    <lineage>
        <taxon>Eukaryota</taxon>
        <taxon>Viridiplantae</taxon>
        <taxon>Streptophyta</taxon>
        <taxon>Embryophyta</taxon>
        <taxon>Tracheophyta</taxon>
        <taxon>Spermatophyta</taxon>
        <taxon>Magnoliopsida</taxon>
        <taxon>eudicotyledons</taxon>
        <taxon>Gunneridae</taxon>
        <taxon>Pentapetalae</taxon>
        <taxon>asterids</taxon>
        <taxon>campanulids</taxon>
        <taxon>Asterales</taxon>
        <taxon>Asteraceae</taxon>
        <taxon>Asteroideae</taxon>
        <taxon>Anthemideae</taxon>
        <taxon>Artemisiinae</taxon>
        <taxon>Artemisia</taxon>
    </lineage>
</organism>
<dbReference type="EMBL" id="PKPP01010483">
    <property type="protein sequence ID" value="PWA46031.1"/>
    <property type="molecule type" value="Genomic_DNA"/>
</dbReference>
<reference evidence="2 3" key="1">
    <citation type="journal article" date="2018" name="Mol. Plant">
        <title>The genome of Artemisia annua provides insight into the evolution of Asteraceae family and artemisinin biosynthesis.</title>
        <authorList>
            <person name="Shen Q."/>
            <person name="Zhang L."/>
            <person name="Liao Z."/>
            <person name="Wang S."/>
            <person name="Yan T."/>
            <person name="Shi P."/>
            <person name="Liu M."/>
            <person name="Fu X."/>
            <person name="Pan Q."/>
            <person name="Wang Y."/>
            <person name="Lv Z."/>
            <person name="Lu X."/>
            <person name="Zhang F."/>
            <person name="Jiang W."/>
            <person name="Ma Y."/>
            <person name="Chen M."/>
            <person name="Hao X."/>
            <person name="Li L."/>
            <person name="Tang Y."/>
            <person name="Lv G."/>
            <person name="Zhou Y."/>
            <person name="Sun X."/>
            <person name="Brodelius P.E."/>
            <person name="Rose J.K.C."/>
            <person name="Tang K."/>
        </authorList>
    </citation>
    <scope>NUCLEOTIDE SEQUENCE [LARGE SCALE GENOMIC DNA]</scope>
    <source>
        <strain evidence="3">cv. Huhao1</strain>
        <tissue evidence="2">Leaf</tissue>
    </source>
</reference>